<dbReference type="EMBL" id="BGPR01000647">
    <property type="protein sequence ID" value="GBM29902.1"/>
    <property type="molecule type" value="Genomic_DNA"/>
</dbReference>
<organism evidence="1 2">
    <name type="scientific">Araneus ventricosus</name>
    <name type="common">Orbweaver spider</name>
    <name type="synonym">Epeira ventricosa</name>
    <dbReference type="NCBI Taxonomy" id="182803"/>
    <lineage>
        <taxon>Eukaryota</taxon>
        <taxon>Metazoa</taxon>
        <taxon>Ecdysozoa</taxon>
        <taxon>Arthropoda</taxon>
        <taxon>Chelicerata</taxon>
        <taxon>Arachnida</taxon>
        <taxon>Araneae</taxon>
        <taxon>Araneomorphae</taxon>
        <taxon>Entelegynae</taxon>
        <taxon>Araneoidea</taxon>
        <taxon>Araneidae</taxon>
        <taxon>Araneus</taxon>
    </lineage>
</organism>
<protein>
    <submittedName>
        <fullName evidence="1">Uncharacterized protein</fullName>
    </submittedName>
</protein>
<dbReference type="AlphaFoldDB" id="A0A4Y2EKV8"/>
<evidence type="ECO:0000313" key="2">
    <source>
        <dbReference type="Proteomes" id="UP000499080"/>
    </source>
</evidence>
<gene>
    <name evidence="1" type="ORF">AVEN_246462_1</name>
</gene>
<evidence type="ECO:0000313" key="1">
    <source>
        <dbReference type="EMBL" id="GBM29902.1"/>
    </source>
</evidence>
<accession>A0A4Y2EKV8</accession>
<proteinExistence type="predicted"/>
<dbReference type="Proteomes" id="UP000499080">
    <property type="component" value="Unassembled WGS sequence"/>
</dbReference>
<reference evidence="1 2" key="1">
    <citation type="journal article" date="2019" name="Sci. Rep.">
        <title>Orb-weaving spider Araneus ventricosus genome elucidates the spidroin gene catalogue.</title>
        <authorList>
            <person name="Kono N."/>
            <person name="Nakamura H."/>
            <person name="Ohtoshi R."/>
            <person name="Moran D.A.P."/>
            <person name="Shinohara A."/>
            <person name="Yoshida Y."/>
            <person name="Fujiwara M."/>
            <person name="Mori M."/>
            <person name="Tomita M."/>
            <person name="Arakawa K."/>
        </authorList>
    </citation>
    <scope>NUCLEOTIDE SEQUENCE [LARGE SCALE GENOMIC DNA]</scope>
</reference>
<keyword evidence="2" id="KW-1185">Reference proteome</keyword>
<name>A0A4Y2EKV8_ARAVE</name>
<sequence>MSLVISKSRFDVQFRHVDGNLWTDVIILNRGQVTRTTLELAPPYPNFRSTPAGGRLATAYGLACARPYTWRMFNGIGFRTWNFPAPKLTPCH</sequence>
<comment type="caution">
    <text evidence="1">The sequence shown here is derived from an EMBL/GenBank/DDBJ whole genome shotgun (WGS) entry which is preliminary data.</text>
</comment>